<dbReference type="EMBL" id="MHIF01000033">
    <property type="protein sequence ID" value="OGY47467.1"/>
    <property type="molecule type" value="Genomic_DNA"/>
</dbReference>
<protein>
    <submittedName>
        <fullName evidence="1">Uncharacterized protein</fullName>
    </submittedName>
</protein>
<organism evidence="1 2">
    <name type="scientific">Candidatus Buchananbacteria bacterium RIFCSPHIGHO2_01_FULL_46_12</name>
    <dbReference type="NCBI Taxonomy" id="1797536"/>
    <lineage>
        <taxon>Bacteria</taxon>
        <taxon>Candidatus Buchananiibacteriota</taxon>
    </lineage>
</organism>
<reference evidence="1 2" key="1">
    <citation type="journal article" date="2016" name="Nat. Commun.">
        <title>Thousands of microbial genomes shed light on interconnected biogeochemical processes in an aquifer system.</title>
        <authorList>
            <person name="Anantharaman K."/>
            <person name="Brown C.T."/>
            <person name="Hug L.A."/>
            <person name="Sharon I."/>
            <person name="Castelle C.J."/>
            <person name="Probst A.J."/>
            <person name="Thomas B.C."/>
            <person name="Singh A."/>
            <person name="Wilkins M.J."/>
            <person name="Karaoz U."/>
            <person name="Brodie E.L."/>
            <person name="Williams K.H."/>
            <person name="Hubbard S.S."/>
            <person name="Banfield J.F."/>
        </authorList>
    </citation>
    <scope>NUCLEOTIDE SEQUENCE [LARGE SCALE GENOMIC DNA]</scope>
</reference>
<evidence type="ECO:0000313" key="1">
    <source>
        <dbReference type="EMBL" id="OGY47467.1"/>
    </source>
</evidence>
<dbReference type="AlphaFoldDB" id="A0A1G1Y7B8"/>
<evidence type="ECO:0000313" key="2">
    <source>
        <dbReference type="Proteomes" id="UP000178432"/>
    </source>
</evidence>
<proteinExistence type="predicted"/>
<accession>A0A1G1Y7B8</accession>
<sequence length="88" mass="10370">MVNEEARKPVEFTTPAQRFHGDEVRMHTIDIFRDQRGLKVNGHSAKIEFNRIQLRLTTDEGHLYIIFDEFQNGSNPPKPIEEMYRALK</sequence>
<comment type="caution">
    <text evidence="1">The sequence shown here is derived from an EMBL/GenBank/DDBJ whole genome shotgun (WGS) entry which is preliminary data.</text>
</comment>
<name>A0A1G1Y7B8_9BACT</name>
<gene>
    <name evidence="1" type="ORF">A2663_03150</name>
</gene>
<dbReference type="Proteomes" id="UP000178432">
    <property type="component" value="Unassembled WGS sequence"/>
</dbReference>